<accession>E3BHU8</accession>
<proteinExistence type="predicted"/>
<evidence type="ECO:0000313" key="3">
    <source>
        <dbReference type="Proteomes" id="UP000002943"/>
    </source>
</evidence>
<keyword evidence="1" id="KW-0732">Signal</keyword>
<keyword evidence="3" id="KW-1185">Reference proteome</keyword>
<dbReference type="PANTHER" id="PTHR37530:SF1">
    <property type="entry name" value="OUTER MEMBRANE PROTEIN SLP"/>
    <property type="match status" value="1"/>
</dbReference>
<gene>
    <name evidence="2" type="ORF">VIBC2010_18379</name>
</gene>
<comment type="caution">
    <text evidence="2">The sequence shown here is derived from an EMBL/GenBank/DDBJ whole genome shotgun (WGS) entry which is preliminary data.</text>
</comment>
<reference evidence="2 3" key="1">
    <citation type="journal article" date="2012" name="Int. J. Syst. Evol. Microbiol.">
        <title>Vibrio caribbeanicus sp. nov., isolated from the marine sponge Scleritoderma cyanea.</title>
        <authorList>
            <person name="Hoffmann M."/>
            <person name="Monday S.R."/>
            <person name="Allard M.W."/>
            <person name="Strain E.A."/>
            <person name="Whittaker P."/>
            <person name="Naum M."/>
            <person name="McCarthy P.J."/>
            <person name="Lopez J.V."/>
            <person name="Fischer M."/>
            <person name="Brown E.W."/>
        </authorList>
    </citation>
    <scope>NUCLEOTIDE SEQUENCE [LARGE SCALE GENOMIC DNA]</scope>
    <source>
        <strain evidence="2 3">ATCC BAA-2122</strain>
    </source>
</reference>
<keyword evidence="2" id="KW-0449">Lipoprotein</keyword>
<evidence type="ECO:0000313" key="2">
    <source>
        <dbReference type="EMBL" id="EFP97387.1"/>
    </source>
</evidence>
<dbReference type="PIRSF" id="PIRSF004982">
    <property type="entry name" value="SlP"/>
    <property type="match status" value="1"/>
</dbReference>
<dbReference type="Pfam" id="PF03843">
    <property type="entry name" value="Slp"/>
    <property type="match status" value="1"/>
</dbReference>
<dbReference type="EMBL" id="AEIU01000059">
    <property type="protein sequence ID" value="EFP97387.1"/>
    <property type="molecule type" value="Genomic_DNA"/>
</dbReference>
<dbReference type="OrthoDB" id="5295757at2"/>
<name>E3BHU8_9VIBR</name>
<protein>
    <submittedName>
        <fullName evidence="2">Putative outer membrane lipoprotein Slp</fullName>
    </submittedName>
</protein>
<dbReference type="RefSeq" id="WP_009600577.1">
    <property type="nucleotide sequence ID" value="NZ_AEIU01000059.1"/>
</dbReference>
<dbReference type="PANTHER" id="PTHR37530">
    <property type="entry name" value="OUTER MEMBRANE PROTEIN SLP"/>
    <property type="match status" value="1"/>
</dbReference>
<dbReference type="PROSITE" id="PS51257">
    <property type="entry name" value="PROKAR_LIPOPROTEIN"/>
    <property type="match status" value="1"/>
</dbReference>
<dbReference type="eggNOG" id="COG3065">
    <property type="taxonomic scope" value="Bacteria"/>
</dbReference>
<dbReference type="InterPro" id="IPR004658">
    <property type="entry name" value="OMP_Slp"/>
</dbReference>
<dbReference type="STRING" id="796620.VIBC2010_18379"/>
<feature type="signal peptide" evidence="1">
    <location>
        <begin position="1"/>
        <end position="19"/>
    </location>
</feature>
<feature type="chain" id="PRO_5003166990" evidence="1">
    <location>
        <begin position="20"/>
        <end position="184"/>
    </location>
</feature>
<dbReference type="Proteomes" id="UP000002943">
    <property type="component" value="Unassembled WGS sequence"/>
</dbReference>
<evidence type="ECO:0000256" key="1">
    <source>
        <dbReference type="SAM" id="SignalP"/>
    </source>
</evidence>
<dbReference type="NCBIfam" id="TIGR00752">
    <property type="entry name" value="slp"/>
    <property type="match status" value="1"/>
</dbReference>
<sequence>MMKACLKVPLLLFSIVAISACTSLPKQLDSTNPELVTDYALWKAAPEKNNELRLGGVIAKVTNLKSSTRVEVVNLISDFTGKPDLNKEPTGRFVVYLDGFVDPVALTEGRLITVLGSSNGTEVGEVGEFSYTFPTMTATAYHLWRVEQRVIMDDFGRSIYPCVGLYCAYHRVGPSQGRVIKEVQ</sequence>
<dbReference type="GO" id="GO:0019867">
    <property type="term" value="C:outer membrane"/>
    <property type="evidence" value="ECO:0007669"/>
    <property type="project" value="InterPro"/>
</dbReference>
<organism evidence="2 3">
    <name type="scientific">Vibrio caribbeanicus ATCC BAA-2122</name>
    <dbReference type="NCBI Taxonomy" id="796620"/>
    <lineage>
        <taxon>Bacteria</taxon>
        <taxon>Pseudomonadati</taxon>
        <taxon>Pseudomonadota</taxon>
        <taxon>Gammaproteobacteria</taxon>
        <taxon>Vibrionales</taxon>
        <taxon>Vibrionaceae</taxon>
        <taxon>Vibrio</taxon>
    </lineage>
</organism>
<dbReference type="AlphaFoldDB" id="E3BHU8"/>